<dbReference type="EMBL" id="LMAW01000192">
    <property type="protein sequence ID" value="KQL60143.1"/>
    <property type="molecule type" value="Genomic_DNA"/>
</dbReference>
<name>A0A0Q3X8U9_AMAAE</name>
<keyword evidence="2" id="KW-1185">Reference proteome</keyword>
<sequence>MAGYLSPGAYFYAEEQEYLQAYEDVLERYKGITAGGSGLSFGQYSVIYCGVKCIKVMNFQYANGKCRKIGRKKLAGKDDKFILALLLAKGELEKPETARQGFLARGTDLSHTFGKSTLHD</sequence>
<proteinExistence type="predicted"/>
<protein>
    <submittedName>
        <fullName evidence="1">Uncharacterized protein</fullName>
    </submittedName>
</protein>
<organism evidence="1 2">
    <name type="scientific">Amazona aestiva</name>
    <name type="common">Blue-fronted Amazon parrot</name>
    <dbReference type="NCBI Taxonomy" id="12930"/>
    <lineage>
        <taxon>Eukaryota</taxon>
        <taxon>Metazoa</taxon>
        <taxon>Chordata</taxon>
        <taxon>Craniata</taxon>
        <taxon>Vertebrata</taxon>
        <taxon>Euteleostomi</taxon>
        <taxon>Archelosauria</taxon>
        <taxon>Archosauria</taxon>
        <taxon>Dinosauria</taxon>
        <taxon>Saurischia</taxon>
        <taxon>Theropoda</taxon>
        <taxon>Coelurosauria</taxon>
        <taxon>Aves</taxon>
        <taxon>Neognathae</taxon>
        <taxon>Neoaves</taxon>
        <taxon>Telluraves</taxon>
        <taxon>Australaves</taxon>
        <taxon>Psittaciformes</taxon>
        <taxon>Psittacidae</taxon>
        <taxon>Amazona</taxon>
    </lineage>
</organism>
<accession>A0A0Q3X8U9</accession>
<gene>
    <name evidence="1" type="ORF">AAES_11263</name>
</gene>
<dbReference type="AlphaFoldDB" id="A0A0Q3X8U9"/>
<comment type="caution">
    <text evidence="1">The sequence shown here is derived from an EMBL/GenBank/DDBJ whole genome shotgun (WGS) entry which is preliminary data.</text>
</comment>
<dbReference type="Proteomes" id="UP000051836">
    <property type="component" value="Unassembled WGS sequence"/>
</dbReference>
<evidence type="ECO:0000313" key="2">
    <source>
        <dbReference type="Proteomes" id="UP000051836"/>
    </source>
</evidence>
<reference evidence="1 2" key="1">
    <citation type="submission" date="2015-10" db="EMBL/GenBank/DDBJ databases">
        <authorList>
            <person name="Gilbert D.G."/>
        </authorList>
    </citation>
    <scope>NUCLEOTIDE SEQUENCE [LARGE SCALE GENOMIC DNA]</scope>
    <source>
        <strain evidence="1">FVVF132</strain>
    </source>
</reference>
<evidence type="ECO:0000313" key="1">
    <source>
        <dbReference type="EMBL" id="KQL60143.1"/>
    </source>
</evidence>